<evidence type="ECO:0000313" key="2">
    <source>
        <dbReference type="Proteomes" id="UP000772434"/>
    </source>
</evidence>
<organism evidence="1 2">
    <name type="scientific">Rhodocollybia butyracea</name>
    <dbReference type="NCBI Taxonomy" id="206335"/>
    <lineage>
        <taxon>Eukaryota</taxon>
        <taxon>Fungi</taxon>
        <taxon>Dikarya</taxon>
        <taxon>Basidiomycota</taxon>
        <taxon>Agaricomycotina</taxon>
        <taxon>Agaricomycetes</taxon>
        <taxon>Agaricomycetidae</taxon>
        <taxon>Agaricales</taxon>
        <taxon>Marasmiineae</taxon>
        <taxon>Omphalotaceae</taxon>
        <taxon>Rhodocollybia</taxon>
    </lineage>
</organism>
<reference evidence="1" key="1">
    <citation type="submission" date="2020-11" db="EMBL/GenBank/DDBJ databases">
        <authorList>
            <consortium name="DOE Joint Genome Institute"/>
            <person name="Ahrendt S."/>
            <person name="Riley R."/>
            <person name="Andreopoulos W."/>
            <person name="Labutti K."/>
            <person name="Pangilinan J."/>
            <person name="Ruiz-Duenas F.J."/>
            <person name="Barrasa J.M."/>
            <person name="Sanchez-Garcia M."/>
            <person name="Camarero S."/>
            <person name="Miyauchi S."/>
            <person name="Serrano A."/>
            <person name="Linde D."/>
            <person name="Babiker R."/>
            <person name="Drula E."/>
            <person name="Ayuso-Fernandez I."/>
            <person name="Pacheco R."/>
            <person name="Padilla G."/>
            <person name="Ferreira P."/>
            <person name="Barriuso J."/>
            <person name="Kellner H."/>
            <person name="Castanera R."/>
            <person name="Alfaro M."/>
            <person name="Ramirez L."/>
            <person name="Pisabarro A.G."/>
            <person name="Kuo A."/>
            <person name="Tritt A."/>
            <person name="Lipzen A."/>
            <person name="He G."/>
            <person name="Yan M."/>
            <person name="Ng V."/>
            <person name="Cullen D."/>
            <person name="Martin F."/>
            <person name="Rosso M.-N."/>
            <person name="Henrissat B."/>
            <person name="Hibbett D."/>
            <person name="Martinez A.T."/>
            <person name="Grigoriev I.V."/>
        </authorList>
    </citation>
    <scope>NUCLEOTIDE SEQUENCE</scope>
    <source>
        <strain evidence="1">AH 40177</strain>
    </source>
</reference>
<name>A0A9P5U1I2_9AGAR</name>
<dbReference type="EMBL" id="JADNRY010000196">
    <property type="protein sequence ID" value="KAF9061593.1"/>
    <property type="molecule type" value="Genomic_DNA"/>
</dbReference>
<dbReference type="Proteomes" id="UP000772434">
    <property type="component" value="Unassembled WGS sequence"/>
</dbReference>
<keyword evidence="2" id="KW-1185">Reference proteome</keyword>
<protein>
    <submittedName>
        <fullName evidence="1">Uncharacterized protein</fullName>
    </submittedName>
</protein>
<evidence type="ECO:0000313" key="1">
    <source>
        <dbReference type="EMBL" id="KAF9061593.1"/>
    </source>
</evidence>
<accession>A0A9P5U1I2</accession>
<proteinExistence type="predicted"/>
<dbReference type="AlphaFoldDB" id="A0A9P5U1I2"/>
<gene>
    <name evidence="1" type="ORF">BDP27DRAFT_1369505</name>
</gene>
<sequence>MALPLWRLRSARVLGFALKPLPACWLGLCNVFKGNTLADNVLKWRQQEDKYFNSDQWANRPLFRNLTTHVQGFGDICLPALGADGIPSEHEPLNKRKNSDI</sequence>
<comment type="caution">
    <text evidence="1">The sequence shown here is derived from an EMBL/GenBank/DDBJ whole genome shotgun (WGS) entry which is preliminary data.</text>
</comment>